<feature type="signal peptide" evidence="1">
    <location>
        <begin position="1"/>
        <end position="19"/>
    </location>
</feature>
<organism evidence="2 3">
    <name type="scientific">Prevotella disiens JCM 6334 = ATCC 29426</name>
    <dbReference type="NCBI Taxonomy" id="1235811"/>
    <lineage>
        <taxon>Bacteria</taxon>
        <taxon>Pseudomonadati</taxon>
        <taxon>Bacteroidota</taxon>
        <taxon>Bacteroidia</taxon>
        <taxon>Bacteroidales</taxon>
        <taxon>Prevotellaceae</taxon>
        <taxon>Prevotella</taxon>
    </lineage>
</organism>
<evidence type="ECO:0000256" key="1">
    <source>
        <dbReference type="SAM" id="SignalP"/>
    </source>
</evidence>
<accession>A0ABN0NNA1</accession>
<protein>
    <submittedName>
        <fullName evidence="2">Uncharacterized protein</fullName>
    </submittedName>
</protein>
<dbReference type="GeneID" id="91081835"/>
<dbReference type="Proteomes" id="UP000016660">
    <property type="component" value="Unassembled WGS sequence"/>
</dbReference>
<evidence type="ECO:0000313" key="2">
    <source>
        <dbReference type="EMBL" id="ERJ70857.1"/>
    </source>
</evidence>
<comment type="caution">
    <text evidence="2">The sequence shown here is derived from an EMBL/GenBank/DDBJ whole genome shotgun (WGS) entry which is preliminary data.</text>
</comment>
<gene>
    <name evidence="2" type="ORF">HMPREF0653_02777</name>
</gene>
<reference evidence="2 3" key="1">
    <citation type="submission" date="2013-06" db="EMBL/GenBank/DDBJ databases">
        <authorList>
            <person name="Weinstock G."/>
            <person name="Sodergren E."/>
            <person name="Lobos E.A."/>
            <person name="Fulton L."/>
            <person name="Fulton R."/>
            <person name="Courtney L."/>
            <person name="Fronick C."/>
            <person name="O'Laughlin M."/>
            <person name="Godfrey J."/>
            <person name="Wilson R.M."/>
            <person name="Miner T."/>
            <person name="Farmer C."/>
            <person name="Delehaunty K."/>
            <person name="Cordes M."/>
            <person name="Minx P."/>
            <person name="Tomlinson C."/>
            <person name="Chen J."/>
            <person name="Wollam A."/>
            <person name="Pepin K.H."/>
            <person name="Bhonagiri V."/>
            <person name="Zhang X."/>
            <person name="Warren W."/>
            <person name="Mitreva M."/>
            <person name="Mardis E.R."/>
            <person name="Wilson R.K."/>
        </authorList>
    </citation>
    <scope>NUCLEOTIDE SEQUENCE [LARGE SCALE GENOMIC DNA]</scope>
    <source>
        <strain evidence="2 3">ATCC 29426</strain>
    </source>
</reference>
<dbReference type="EMBL" id="AWUY01000358">
    <property type="protein sequence ID" value="ERJ70857.1"/>
    <property type="molecule type" value="Genomic_DNA"/>
</dbReference>
<dbReference type="RefSeq" id="WP_021668927.1">
    <property type="nucleotide sequence ID" value="NZ_KI259364.1"/>
</dbReference>
<proteinExistence type="predicted"/>
<keyword evidence="3" id="KW-1185">Reference proteome</keyword>
<dbReference type="PROSITE" id="PS51257">
    <property type="entry name" value="PROKAR_LIPOPROTEIN"/>
    <property type="match status" value="1"/>
</dbReference>
<name>A0ABN0NNA1_9BACT</name>
<feature type="chain" id="PRO_5045667901" evidence="1">
    <location>
        <begin position="20"/>
        <end position="194"/>
    </location>
</feature>
<evidence type="ECO:0000313" key="3">
    <source>
        <dbReference type="Proteomes" id="UP000016660"/>
    </source>
</evidence>
<sequence>MKKMTFITIILSISCFCVAQIHGIKDSDPVAVESRTKADIVLSKFDTIPGKKILYSLQNKYYYIIFQQDNKYTEYFITIDSVCNILKIKRFEKDKEIINIKMQCPSRNKKKKINQLENDRQTINDAFNIHQYEKNIITSLPNATYIAGVPSYFVLKDENGKRYGEYCLFSITTPCPINPKLWAYLIKKLSENIN</sequence>
<keyword evidence="1" id="KW-0732">Signal</keyword>